<sequence length="30" mass="3609">MKTLRPALHHVYMTKASAYRDALMNFIHEY</sequence>
<name>A0A822YD41_NELNU</name>
<accession>A0A822YD41</accession>
<dbReference type="Proteomes" id="UP000607653">
    <property type="component" value="Unassembled WGS sequence"/>
</dbReference>
<evidence type="ECO:0000313" key="2">
    <source>
        <dbReference type="Proteomes" id="UP000607653"/>
    </source>
</evidence>
<evidence type="ECO:0000313" key="1">
    <source>
        <dbReference type="EMBL" id="DAD28895.1"/>
    </source>
</evidence>
<dbReference type="EMBL" id="DUZY01000002">
    <property type="protein sequence ID" value="DAD28895.1"/>
    <property type="molecule type" value="Genomic_DNA"/>
</dbReference>
<gene>
    <name evidence="1" type="ORF">HUJ06_030363</name>
</gene>
<comment type="caution">
    <text evidence="1">The sequence shown here is derived from an EMBL/GenBank/DDBJ whole genome shotgun (WGS) entry which is preliminary data.</text>
</comment>
<reference evidence="1 2" key="1">
    <citation type="journal article" date="2020" name="Mol. Biol. Evol.">
        <title>Distinct Expression and Methylation Patterns for Genes with Different Fates following a Single Whole-Genome Duplication in Flowering Plants.</title>
        <authorList>
            <person name="Shi T."/>
            <person name="Rahmani R.S."/>
            <person name="Gugger P.F."/>
            <person name="Wang M."/>
            <person name="Li H."/>
            <person name="Zhang Y."/>
            <person name="Li Z."/>
            <person name="Wang Q."/>
            <person name="Van de Peer Y."/>
            <person name="Marchal K."/>
            <person name="Chen J."/>
        </authorList>
    </citation>
    <scope>NUCLEOTIDE SEQUENCE [LARGE SCALE GENOMIC DNA]</scope>
    <source>
        <tissue evidence="1">Leaf</tissue>
    </source>
</reference>
<dbReference type="AlphaFoldDB" id="A0A822YD41"/>
<proteinExistence type="predicted"/>
<keyword evidence="2" id="KW-1185">Reference proteome</keyword>
<organism evidence="1 2">
    <name type="scientific">Nelumbo nucifera</name>
    <name type="common">Sacred lotus</name>
    <dbReference type="NCBI Taxonomy" id="4432"/>
    <lineage>
        <taxon>Eukaryota</taxon>
        <taxon>Viridiplantae</taxon>
        <taxon>Streptophyta</taxon>
        <taxon>Embryophyta</taxon>
        <taxon>Tracheophyta</taxon>
        <taxon>Spermatophyta</taxon>
        <taxon>Magnoliopsida</taxon>
        <taxon>Proteales</taxon>
        <taxon>Nelumbonaceae</taxon>
        <taxon>Nelumbo</taxon>
    </lineage>
</organism>
<dbReference type="PANTHER" id="PTHR36064">
    <property type="entry name" value="EMBRYO DEFECTIVE 2735"/>
    <property type="match status" value="1"/>
</dbReference>
<protein>
    <submittedName>
        <fullName evidence="1">Uncharacterized protein</fullName>
    </submittedName>
</protein>